<evidence type="ECO:0000313" key="2">
    <source>
        <dbReference type="EMBL" id="SPZ91909.1"/>
    </source>
</evidence>
<dbReference type="AlphaFoldDB" id="A0A2X2LEV7"/>
<dbReference type="PROSITE" id="PS50206">
    <property type="entry name" value="RHODANESE_3"/>
    <property type="match status" value="2"/>
</dbReference>
<dbReference type="Gene3D" id="3.40.250.10">
    <property type="entry name" value="Rhodanese-like domain"/>
    <property type="match status" value="2"/>
</dbReference>
<dbReference type="PANTHER" id="PTHR43031">
    <property type="entry name" value="FAD-DEPENDENT OXIDOREDUCTASE"/>
    <property type="match status" value="1"/>
</dbReference>
<dbReference type="GeneID" id="97182262"/>
<dbReference type="RefSeq" id="WP_112375588.1">
    <property type="nucleotide sequence ID" value="NZ_CP069793.1"/>
</dbReference>
<evidence type="ECO:0000313" key="3">
    <source>
        <dbReference type="Proteomes" id="UP000251241"/>
    </source>
</evidence>
<dbReference type="EMBL" id="UAUU01000011">
    <property type="protein sequence ID" value="SPZ91909.1"/>
    <property type="molecule type" value="Genomic_DNA"/>
</dbReference>
<dbReference type="InterPro" id="IPR050229">
    <property type="entry name" value="GlpE_sulfurtransferase"/>
</dbReference>
<protein>
    <submittedName>
        <fullName evidence="2">Thiosulfate sulfurtransferase PspE</fullName>
        <ecNumber evidence="2">2.8.1.1</ecNumber>
    </submittedName>
</protein>
<sequence length="243" mass="27082">MRSVFITLCGVCFALFNGQVQLHAASKNHQAEMSQPASDLPRLTLKEFKKMRRETAIQVLDTRPGDIFLQGFVPKSINIGFKGPFDHFLAQVFPDKAQKILLITEIDSQDTVYNHLLKLGYTHVIGVLDGGIETWKSNEDVVSLSNISAGEFRKRSGQGHIVDVRTNKEFGNGHIDNAMNIPLTDFVNFGSTLKKDNKQLYVHCQSGYRSAVAVSILSAKGFKHICNIQGGYKALQEEVKENQ</sequence>
<dbReference type="CDD" id="cd00158">
    <property type="entry name" value="RHOD"/>
    <property type="match status" value="2"/>
</dbReference>
<organism evidence="2 3">
    <name type="scientific">Sphingobacterium multivorum</name>
    <dbReference type="NCBI Taxonomy" id="28454"/>
    <lineage>
        <taxon>Bacteria</taxon>
        <taxon>Pseudomonadati</taxon>
        <taxon>Bacteroidota</taxon>
        <taxon>Sphingobacteriia</taxon>
        <taxon>Sphingobacteriales</taxon>
        <taxon>Sphingobacteriaceae</taxon>
        <taxon>Sphingobacterium</taxon>
    </lineage>
</organism>
<reference evidence="2 3" key="1">
    <citation type="submission" date="2018-06" db="EMBL/GenBank/DDBJ databases">
        <authorList>
            <consortium name="Pathogen Informatics"/>
            <person name="Doyle S."/>
        </authorList>
    </citation>
    <scope>NUCLEOTIDE SEQUENCE [LARGE SCALE GENOMIC DNA]</scope>
    <source>
        <strain evidence="2 3">NCTC11343</strain>
    </source>
</reference>
<proteinExistence type="predicted"/>
<feature type="domain" description="Rhodanese" evidence="1">
    <location>
        <begin position="53"/>
        <end position="144"/>
    </location>
</feature>
<dbReference type="Pfam" id="PF00581">
    <property type="entry name" value="Rhodanese"/>
    <property type="match status" value="2"/>
</dbReference>
<dbReference type="EC" id="2.8.1.1" evidence="2"/>
<dbReference type="SUPFAM" id="SSF52821">
    <property type="entry name" value="Rhodanese/Cell cycle control phosphatase"/>
    <property type="match status" value="2"/>
</dbReference>
<dbReference type="PANTHER" id="PTHR43031:SF1">
    <property type="entry name" value="PYRIDINE NUCLEOTIDE-DISULPHIDE OXIDOREDUCTASE"/>
    <property type="match status" value="1"/>
</dbReference>
<feature type="domain" description="Rhodanese" evidence="1">
    <location>
        <begin position="155"/>
        <end position="240"/>
    </location>
</feature>
<dbReference type="InterPro" id="IPR001763">
    <property type="entry name" value="Rhodanese-like_dom"/>
</dbReference>
<dbReference type="SMART" id="SM00450">
    <property type="entry name" value="RHOD"/>
    <property type="match status" value="2"/>
</dbReference>
<evidence type="ECO:0000259" key="1">
    <source>
        <dbReference type="PROSITE" id="PS50206"/>
    </source>
</evidence>
<accession>A0A2X2LEV7</accession>
<dbReference type="InterPro" id="IPR036873">
    <property type="entry name" value="Rhodanese-like_dom_sf"/>
</dbReference>
<dbReference type="Proteomes" id="UP000251241">
    <property type="component" value="Unassembled WGS sequence"/>
</dbReference>
<dbReference type="GO" id="GO:0004792">
    <property type="term" value="F:thiosulfate-cyanide sulfurtransferase activity"/>
    <property type="evidence" value="ECO:0007669"/>
    <property type="project" value="UniProtKB-EC"/>
</dbReference>
<gene>
    <name evidence="2" type="primary">pspE</name>
    <name evidence="2" type="ORF">NCTC11343_03955</name>
</gene>
<name>A0A2X2LEV7_SPHMU</name>
<keyword evidence="2" id="KW-0808">Transferase</keyword>